<feature type="modified residue" description="4-aspartylphosphate" evidence="1">
    <location>
        <position position="3"/>
    </location>
</feature>
<dbReference type="SUPFAM" id="SSF52172">
    <property type="entry name" value="CheY-like"/>
    <property type="match status" value="1"/>
</dbReference>
<gene>
    <name evidence="3" type="ORF">H7F51_13475</name>
</gene>
<dbReference type="InterPro" id="IPR011006">
    <property type="entry name" value="CheY-like_superfamily"/>
</dbReference>
<evidence type="ECO:0000313" key="3">
    <source>
        <dbReference type="EMBL" id="MBC2666533.1"/>
    </source>
</evidence>
<dbReference type="InterPro" id="IPR001789">
    <property type="entry name" value="Sig_transdc_resp-reg_receiver"/>
</dbReference>
<keyword evidence="1" id="KW-0597">Phosphoprotein</keyword>
<name>A0A7X1FT86_9SPHN</name>
<dbReference type="GO" id="GO:0000160">
    <property type="term" value="P:phosphorelay signal transduction system"/>
    <property type="evidence" value="ECO:0007669"/>
    <property type="project" value="InterPro"/>
</dbReference>
<dbReference type="Proteomes" id="UP000566813">
    <property type="component" value="Unassembled WGS sequence"/>
</dbReference>
<accession>A0A7X1FT86</accession>
<evidence type="ECO:0000259" key="2">
    <source>
        <dbReference type="PROSITE" id="PS50110"/>
    </source>
</evidence>
<dbReference type="AlphaFoldDB" id="A0A7X1FT86"/>
<proteinExistence type="predicted"/>
<evidence type="ECO:0000256" key="1">
    <source>
        <dbReference type="PROSITE-ProRule" id="PRU00169"/>
    </source>
</evidence>
<dbReference type="PROSITE" id="PS50110">
    <property type="entry name" value="RESPONSE_REGULATORY"/>
    <property type="match status" value="1"/>
</dbReference>
<dbReference type="Gene3D" id="3.40.50.2300">
    <property type="match status" value="1"/>
</dbReference>
<reference evidence="3 4" key="1">
    <citation type="submission" date="2020-08" db="EMBL/GenBank/DDBJ databases">
        <title>The genome sequence of type strain Novosphingobium flavum NBRC 111647.</title>
        <authorList>
            <person name="Liu Y."/>
        </authorList>
    </citation>
    <scope>NUCLEOTIDE SEQUENCE [LARGE SCALE GENOMIC DNA]</scope>
    <source>
        <strain evidence="3 4">NBRC 111647</strain>
    </source>
</reference>
<evidence type="ECO:0000313" key="4">
    <source>
        <dbReference type="Proteomes" id="UP000566813"/>
    </source>
</evidence>
<organism evidence="3 4">
    <name type="scientific">Novosphingobium flavum</name>
    <dbReference type="NCBI Taxonomy" id="1778672"/>
    <lineage>
        <taxon>Bacteria</taxon>
        <taxon>Pseudomonadati</taxon>
        <taxon>Pseudomonadota</taxon>
        <taxon>Alphaproteobacteria</taxon>
        <taxon>Sphingomonadales</taxon>
        <taxon>Sphingomonadaceae</taxon>
        <taxon>Novosphingobium</taxon>
    </lineage>
</organism>
<sequence length="70" mass="7357">MTDINLGSPMTGWDVARLARNSVGNLPVVYVSGASSHEWPAQGVADSLMKSFAPVCLIEAIASLLRAGTR</sequence>
<protein>
    <recommendedName>
        <fullName evidence="2">Response regulatory domain-containing protein</fullName>
    </recommendedName>
</protein>
<comment type="caution">
    <text evidence="3">The sequence shown here is derived from an EMBL/GenBank/DDBJ whole genome shotgun (WGS) entry which is preliminary data.</text>
</comment>
<dbReference type="EMBL" id="JACLAW010000010">
    <property type="protein sequence ID" value="MBC2666533.1"/>
    <property type="molecule type" value="Genomic_DNA"/>
</dbReference>
<feature type="domain" description="Response regulatory" evidence="2">
    <location>
        <begin position="1"/>
        <end position="65"/>
    </location>
</feature>
<keyword evidence="4" id="KW-1185">Reference proteome</keyword>